<dbReference type="AlphaFoldDB" id="A0A344LK34"/>
<dbReference type="InterPro" id="IPR050564">
    <property type="entry name" value="F420-G6PD/mer"/>
</dbReference>
<reference evidence="3 4" key="1">
    <citation type="submission" date="2016-04" db="EMBL/GenBank/DDBJ databases">
        <title>Complete genome sequence and analysis of deep-sea sediment isolate, Amycolatopsis sp. WP1.</title>
        <authorList>
            <person name="Wang H."/>
            <person name="Chen S."/>
            <person name="Wu Q."/>
        </authorList>
    </citation>
    <scope>NUCLEOTIDE SEQUENCE [LARGE SCALE GENOMIC DNA]</scope>
    <source>
        <strain evidence="3 4">WP1</strain>
    </source>
</reference>
<dbReference type="Gene3D" id="3.20.20.30">
    <property type="entry name" value="Luciferase-like domain"/>
    <property type="match status" value="1"/>
</dbReference>
<name>A0A344LK34_9PSEU</name>
<keyword evidence="4" id="KW-1185">Reference proteome</keyword>
<dbReference type="SUPFAM" id="SSF51679">
    <property type="entry name" value="Bacterial luciferase-like"/>
    <property type="match status" value="1"/>
</dbReference>
<evidence type="ECO:0000259" key="2">
    <source>
        <dbReference type="Pfam" id="PF00296"/>
    </source>
</evidence>
<sequence length="294" mass="30626">MEIGVVLPSVTTQLEQGFDLRTAARHAEAAGLDGVWTGDHLATGMSTLDSVAALATAAAVTERVRIGTGVFVPAIRPLAWAAKHLASLQFLSGGRLVLGVGSGGGAGQWAAAGVPFADRGRRTDVALRLLPELFVGKPVRLPDEPGEPEVQLAPAVKTPLIWVGNDSAVARRRAARFGDGWFPSLIPVDEVVRGRGHLAELAAEYERPLPTVTVGGVVSFGGTSAEDLAAQIAGGYGMAPERARRVPITGTPDEAADRFAEYAAAGVDHLVLGVGGGDWREQVDRLARARLLLG</sequence>
<gene>
    <name evidence="3" type="ORF">A4R43_11350</name>
</gene>
<dbReference type="Proteomes" id="UP000250434">
    <property type="component" value="Chromosome"/>
</dbReference>
<feature type="domain" description="Luciferase-like" evidence="2">
    <location>
        <begin position="1"/>
        <end position="226"/>
    </location>
</feature>
<dbReference type="KEGG" id="aab:A4R43_11350"/>
<accession>A0A344LK34</accession>
<dbReference type="GO" id="GO:0016705">
    <property type="term" value="F:oxidoreductase activity, acting on paired donors, with incorporation or reduction of molecular oxygen"/>
    <property type="evidence" value="ECO:0007669"/>
    <property type="project" value="InterPro"/>
</dbReference>
<dbReference type="InterPro" id="IPR011251">
    <property type="entry name" value="Luciferase-like_dom"/>
</dbReference>
<dbReference type="InterPro" id="IPR036661">
    <property type="entry name" value="Luciferase-like_sf"/>
</dbReference>
<dbReference type="PANTHER" id="PTHR43244:SF1">
    <property type="entry name" value="5,10-METHYLENETETRAHYDROMETHANOPTERIN REDUCTASE"/>
    <property type="match status" value="1"/>
</dbReference>
<evidence type="ECO:0000313" key="4">
    <source>
        <dbReference type="Proteomes" id="UP000250434"/>
    </source>
</evidence>
<evidence type="ECO:0000256" key="1">
    <source>
        <dbReference type="ARBA" id="ARBA00023002"/>
    </source>
</evidence>
<organism evidence="3 4">
    <name type="scientific">Amycolatopsis albispora</name>
    <dbReference type="NCBI Taxonomy" id="1804986"/>
    <lineage>
        <taxon>Bacteria</taxon>
        <taxon>Bacillati</taxon>
        <taxon>Actinomycetota</taxon>
        <taxon>Actinomycetes</taxon>
        <taxon>Pseudonocardiales</taxon>
        <taxon>Pseudonocardiaceae</taxon>
        <taxon>Amycolatopsis</taxon>
    </lineage>
</organism>
<keyword evidence="1" id="KW-0560">Oxidoreductase</keyword>
<protein>
    <submittedName>
        <fullName evidence="3">Dehydrogenase</fullName>
    </submittedName>
</protein>
<dbReference type="Pfam" id="PF00296">
    <property type="entry name" value="Bac_luciferase"/>
    <property type="match status" value="1"/>
</dbReference>
<dbReference type="OrthoDB" id="4566556at2"/>
<dbReference type="EMBL" id="CP015163">
    <property type="protein sequence ID" value="AXB48408.1"/>
    <property type="molecule type" value="Genomic_DNA"/>
</dbReference>
<proteinExistence type="predicted"/>
<evidence type="ECO:0000313" key="3">
    <source>
        <dbReference type="EMBL" id="AXB48408.1"/>
    </source>
</evidence>
<dbReference type="PANTHER" id="PTHR43244">
    <property type="match status" value="1"/>
</dbReference>